<organism evidence="1 2">
    <name type="scientific">Aspergillus calidoustus</name>
    <dbReference type="NCBI Taxonomy" id="454130"/>
    <lineage>
        <taxon>Eukaryota</taxon>
        <taxon>Fungi</taxon>
        <taxon>Dikarya</taxon>
        <taxon>Ascomycota</taxon>
        <taxon>Pezizomycotina</taxon>
        <taxon>Eurotiomycetes</taxon>
        <taxon>Eurotiomycetidae</taxon>
        <taxon>Eurotiales</taxon>
        <taxon>Aspergillaceae</taxon>
        <taxon>Aspergillus</taxon>
        <taxon>Aspergillus subgen. Nidulantes</taxon>
    </lineage>
</organism>
<dbReference type="AlphaFoldDB" id="A0A0U5CP71"/>
<evidence type="ECO:0000313" key="2">
    <source>
        <dbReference type="Proteomes" id="UP000054771"/>
    </source>
</evidence>
<reference evidence="2" key="1">
    <citation type="journal article" date="2016" name="Genome Announc.">
        <title>Draft genome sequences of fungus Aspergillus calidoustus.</title>
        <authorList>
            <person name="Horn F."/>
            <person name="Linde J."/>
            <person name="Mattern D.J."/>
            <person name="Walther G."/>
            <person name="Guthke R."/>
            <person name="Scherlach K."/>
            <person name="Martin K."/>
            <person name="Brakhage A.A."/>
            <person name="Petzke L."/>
            <person name="Valiante V."/>
        </authorList>
    </citation>
    <scope>NUCLEOTIDE SEQUENCE [LARGE SCALE GENOMIC DNA]</scope>
    <source>
        <strain evidence="2">SF006504</strain>
    </source>
</reference>
<proteinExistence type="predicted"/>
<dbReference type="Proteomes" id="UP000054771">
    <property type="component" value="Unassembled WGS sequence"/>
</dbReference>
<gene>
    <name evidence="1" type="ORF">ASPCAL07566</name>
</gene>
<sequence>MEPNNLLGGLDLDNPMSGLDARSDVEFKEGHCIVAEIRRDSSSKCSKYVSESISPVEVDNWIEASGKFADGLEGSRRVRLIFPCTTSTALDENGNSPQLSEALELALNRERFTRLTHRYQFTSALEAWRYRSLSGYSVRKVEYDSSGAAKSITFTLSIRLSGSFASAFAINHNYTTCTTVVLALRVCPYEQTLLQQTLERHANLIGHPLLVPTTLGEVCLETHKQFTQKILHELSIIEKTTGQHGWLQIPAVDASAHDSELSRLGHAVKHYISVSRRRVDSIQCHLDWIMQCINDPKLHDFQTQAQFEEWIGNIELMLKFRQADVTYSERRADNQITAVRHPIIHECAQE</sequence>
<dbReference type="EMBL" id="CDMC01000006">
    <property type="protein sequence ID" value="CEN60894.1"/>
    <property type="molecule type" value="Genomic_DNA"/>
</dbReference>
<dbReference type="STRING" id="454130.A0A0U5CP71"/>
<protein>
    <submittedName>
        <fullName evidence="1">Uncharacterized protein</fullName>
    </submittedName>
</protein>
<accession>A0A0U5CP71</accession>
<keyword evidence="2" id="KW-1185">Reference proteome</keyword>
<dbReference type="OrthoDB" id="5207033at2759"/>
<name>A0A0U5CP71_ASPCI</name>
<evidence type="ECO:0000313" key="1">
    <source>
        <dbReference type="EMBL" id="CEN60894.1"/>
    </source>
</evidence>